<evidence type="ECO:0000313" key="8">
    <source>
        <dbReference type="Proteomes" id="UP000612362"/>
    </source>
</evidence>
<accession>A0A8J3I1M3</accession>
<dbReference type="InterPro" id="IPR012727">
    <property type="entry name" value="Gly_oxidase_ThiO"/>
</dbReference>
<dbReference type="Pfam" id="PF01266">
    <property type="entry name" value="DAO"/>
    <property type="match status" value="1"/>
</dbReference>
<dbReference type="RefSeq" id="WP_220193968.1">
    <property type="nucleotide sequence ID" value="NZ_BNJF01000001.1"/>
</dbReference>
<dbReference type="SUPFAM" id="SSF51905">
    <property type="entry name" value="FAD/NAD(P)-binding domain"/>
    <property type="match status" value="1"/>
</dbReference>
<evidence type="ECO:0000259" key="6">
    <source>
        <dbReference type="Pfam" id="PF01266"/>
    </source>
</evidence>
<evidence type="ECO:0000256" key="2">
    <source>
        <dbReference type="ARBA" id="ARBA00022977"/>
    </source>
</evidence>
<gene>
    <name evidence="7" type="primary">thiO_1</name>
    <name evidence="7" type="ORF">KSX_27500</name>
</gene>
<dbReference type="GO" id="GO:0009228">
    <property type="term" value="P:thiamine biosynthetic process"/>
    <property type="evidence" value="ECO:0007669"/>
    <property type="project" value="UniProtKB-KW"/>
</dbReference>
<comment type="catalytic activity">
    <reaction evidence="4">
        <text>glycine + O2 + H2O = glyoxylate + H2O2 + NH4(+)</text>
        <dbReference type="Rhea" id="RHEA:11532"/>
        <dbReference type="ChEBI" id="CHEBI:15377"/>
        <dbReference type="ChEBI" id="CHEBI:15379"/>
        <dbReference type="ChEBI" id="CHEBI:16240"/>
        <dbReference type="ChEBI" id="CHEBI:28938"/>
        <dbReference type="ChEBI" id="CHEBI:36655"/>
        <dbReference type="ChEBI" id="CHEBI:57305"/>
        <dbReference type="EC" id="1.4.3.19"/>
    </reaction>
</comment>
<dbReference type="GO" id="GO:0009229">
    <property type="term" value="P:thiamine diphosphate biosynthetic process"/>
    <property type="evidence" value="ECO:0007669"/>
    <property type="project" value="UniProtKB-UniPathway"/>
</dbReference>
<dbReference type="GO" id="GO:0005737">
    <property type="term" value="C:cytoplasm"/>
    <property type="evidence" value="ECO:0007669"/>
    <property type="project" value="TreeGrafter"/>
</dbReference>
<evidence type="ECO:0000256" key="5">
    <source>
        <dbReference type="ARBA" id="ARBA00050018"/>
    </source>
</evidence>
<evidence type="ECO:0000313" key="7">
    <source>
        <dbReference type="EMBL" id="GHO44587.1"/>
    </source>
</evidence>
<feature type="domain" description="FAD dependent oxidoreductase" evidence="6">
    <location>
        <begin position="6"/>
        <end position="351"/>
    </location>
</feature>
<dbReference type="PANTHER" id="PTHR13847">
    <property type="entry name" value="SARCOSINE DEHYDROGENASE-RELATED"/>
    <property type="match status" value="1"/>
</dbReference>
<dbReference type="Proteomes" id="UP000612362">
    <property type="component" value="Unassembled WGS sequence"/>
</dbReference>
<name>A0A8J3I1M3_9CHLR</name>
<dbReference type="UniPathway" id="UPA00060"/>
<comment type="caution">
    <text evidence="7">The sequence shown here is derived from an EMBL/GenBank/DDBJ whole genome shotgun (WGS) entry which is preliminary data.</text>
</comment>
<keyword evidence="3" id="KW-0560">Oxidoreductase</keyword>
<dbReference type="Gene3D" id="3.30.9.10">
    <property type="entry name" value="D-Amino Acid Oxidase, subunit A, domain 2"/>
    <property type="match status" value="1"/>
</dbReference>
<comment type="pathway">
    <text evidence="1">Cofactor biosynthesis; thiamine diphosphate biosynthesis.</text>
</comment>
<dbReference type="EMBL" id="BNJF01000001">
    <property type="protein sequence ID" value="GHO44587.1"/>
    <property type="molecule type" value="Genomic_DNA"/>
</dbReference>
<dbReference type="GO" id="GO:0043799">
    <property type="term" value="F:glycine oxidase activity"/>
    <property type="evidence" value="ECO:0007669"/>
    <property type="project" value="UniProtKB-EC"/>
</dbReference>
<organism evidence="7 8">
    <name type="scientific">Ktedonospora formicarum</name>
    <dbReference type="NCBI Taxonomy" id="2778364"/>
    <lineage>
        <taxon>Bacteria</taxon>
        <taxon>Bacillati</taxon>
        <taxon>Chloroflexota</taxon>
        <taxon>Ktedonobacteria</taxon>
        <taxon>Ktedonobacterales</taxon>
        <taxon>Ktedonobacteraceae</taxon>
        <taxon>Ktedonospora</taxon>
    </lineage>
</organism>
<dbReference type="Gene3D" id="3.50.50.60">
    <property type="entry name" value="FAD/NAD(P)-binding domain"/>
    <property type="match status" value="1"/>
</dbReference>
<dbReference type="InterPro" id="IPR036188">
    <property type="entry name" value="FAD/NAD-bd_sf"/>
</dbReference>
<evidence type="ECO:0000256" key="1">
    <source>
        <dbReference type="ARBA" id="ARBA00004948"/>
    </source>
</evidence>
<dbReference type="InterPro" id="IPR006076">
    <property type="entry name" value="FAD-dep_OxRdtase"/>
</dbReference>
<reference evidence="7" key="1">
    <citation type="submission" date="2020-10" db="EMBL/GenBank/DDBJ databases">
        <title>Taxonomic study of unclassified bacteria belonging to the class Ktedonobacteria.</title>
        <authorList>
            <person name="Yabe S."/>
            <person name="Wang C.M."/>
            <person name="Zheng Y."/>
            <person name="Sakai Y."/>
            <person name="Cavaletti L."/>
            <person name="Monciardini P."/>
            <person name="Donadio S."/>
        </authorList>
    </citation>
    <scope>NUCLEOTIDE SEQUENCE</scope>
    <source>
        <strain evidence="7">SOSP1-1</strain>
    </source>
</reference>
<keyword evidence="2" id="KW-0784">Thiamine biosynthesis</keyword>
<protein>
    <recommendedName>
        <fullName evidence="5">glycine oxidase</fullName>
        <ecNumber evidence="5">1.4.3.19</ecNumber>
    </recommendedName>
</protein>
<evidence type="ECO:0000256" key="3">
    <source>
        <dbReference type="ARBA" id="ARBA00023002"/>
    </source>
</evidence>
<dbReference type="SUPFAM" id="SSF54373">
    <property type="entry name" value="FAD-linked reductases, C-terminal domain"/>
    <property type="match status" value="1"/>
</dbReference>
<dbReference type="EC" id="1.4.3.19" evidence="5"/>
<sequence length="376" mass="40593">MQTTTDVLIIGGGVIGCAIAYALRQQGITVVVLERGEIGGQASGAAAGLLAPLGPLTGPGPFANLVLTGFSRLIDLLPELEAQSSIQVGYERSGALRVIRQEKRAPRLRKRLQDWKSLGMSLYWLDGDEARKQEPLLTPDVYAAIYAPEESQVRATDVVRAFALAASKAGANIYSQQEVVGTVTHRSRVQGVRTASREQITCQWLVLAPGAWIGPCLEWLNVKLPVRPLHGQLLAFEQPASPLKHIVFGEAIYLVPRREQILVGATKSEMGFDTRVTVEGTTKLAATARRLAPILATHEVRATWAGLRPWTPDHQPVIDFLPAWENVVLAAGHNSVGLILSALTGDCVAEMLLSGSVPSIVRPFSVGRFSSMEVPH</sequence>
<evidence type="ECO:0000256" key="4">
    <source>
        <dbReference type="ARBA" id="ARBA00049872"/>
    </source>
</evidence>
<keyword evidence="8" id="KW-1185">Reference proteome</keyword>
<proteinExistence type="predicted"/>
<dbReference type="GO" id="GO:0050660">
    <property type="term" value="F:flavin adenine dinucleotide binding"/>
    <property type="evidence" value="ECO:0007669"/>
    <property type="project" value="InterPro"/>
</dbReference>
<dbReference type="AlphaFoldDB" id="A0A8J3I1M3"/>
<dbReference type="NCBIfam" id="TIGR02352">
    <property type="entry name" value="thiamin_ThiO"/>
    <property type="match status" value="1"/>
</dbReference>
<dbReference type="PANTHER" id="PTHR13847:SF289">
    <property type="entry name" value="GLYCINE OXIDASE"/>
    <property type="match status" value="1"/>
</dbReference>